<organism evidence="1 2">
    <name type="scientific">Mycobacterium kyorinense</name>
    <dbReference type="NCBI Taxonomy" id="487514"/>
    <lineage>
        <taxon>Bacteria</taxon>
        <taxon>Bacillati</taxon>
        <taxon>Actinomycetota</taxon>
        <taxon>Actinomycetes</taxon>
        <taxon>Mycobacteriales</taxon>
        <taxon>Mycobacteriaceae</taxon>
        <taxon>Mycobacterium</taxon>
    </lineage>
</organism>
<dbReference type="AlphaFoldDB" id="A0A1A2Z4E9"/>
<dbReference type="PANTHER" id="PTHR10000">
    <property type="entry name" value="PHOSPHOSERINE PHOSPHATASE"/>
    <property type="match status" value="1"/>
</dbReference>
<dbReference type="PANTHER" id="PTHR10000:SF8">
    <property type="entry name" value="HAD SUPERFAMILY HYDROLASE-LIKE, TYPE 3"/>
    <property type="match status" value="1"/>
</dbReference>
<dbReference type="InterPro" id="IPR006379">
    <property type="entry name" value="HAD-SF_hydro_IIB"/>
</dbReference>
<accession>A0A1A2Z4E9</accession>
<reference evidence="2" key="1">
    <citation type="submission" date="2016-06" db="EMBL/GenBank/DDBJ databases">
        <authorList>
            <person name="Sutton G."/>
            <person name="Brinkac L."/>
            <person name="Sanka R."/>
            <person name="Adams M."/>
            <person name="Lau E."/>
            <person name="Sam S."/>
            <person name="Sreng N."/>
            <person name="Him V."/>
            <person name="Kerleguer A."/>
            <person name="Cheng S."/>
        </authorList>
    </citation>
    <scope>NUCLEOTIDE SEQUENCE [LARGE SCALE GENOMIC DNA]</scope>
    <source>
        <strain evidence="2">E861</strain>
    </source>
</reference>
<proteinExistence type="predicted"/>
<dbReference type="EMBL" id="LZKJ01000138">
    <property type="protein sequence ID" value="OBI44337.1"/>
    <property type="molecule type" value="Genomic_DNA"/>
</dbReference>
<dbReference type="SFLD" id="SFLDG01140">
    <property type="entry name" value="C2.B:_Phosphomannomutase_and_P"/>
    <property type="match status" value="1"/>
</dbReference>
<sequence length="270" mass="29402">MATDRIRLLLADVDGTLVDQQKQLTDAAVDAVRKLHDADVLFAVTSGRPPKGMAMLIDPLDLKTPIAGFNGGIFVKRDMSVIEQKVLPDDLVVPIAEVISSHDLDVWIYQGADWYVPDMDGSHVDRESKTVQFKPKVMKDAKDHTESVAKIVGVSDDHDAVKAATQAVQDRFGDRVAASPSQPYYLDVTHPEADKGSVAKYLAAQYQLTPEQIATIGDMPNDILMFEHSGLTIAMGNADEKVKAAAKEVTDSNDNDGFAKAVERFVLPEA</sequence>
<dbReference type="NCBIfam" id="TIGR00099">
    <property type="entry name" value="Cof-subfamily"/>
    <property type="match status" value="1"/>
</dbReference>
<dbReference type="InterPro" id="IPR000150">
    <property type="entry name" value="Cof"/>
</dbReference>
<dbReference type="Pfam" id="PF08282">
    <property type="entry name" value="Hydrolase_3"/>
    <property type="match status" value="1"/>
</dbReference>
<dbReference type="OrthoDB" id="3180855at2"/>
<name>A0A1A2Z4E9_9MYCO</name>
<evidence type="ECO:0000313" key="2">
    <source>
        <dbReference type="Proteomes" id="UP000093592"/>
    </source>
</evidence>
<dbReference type="InterPro" id="IPR023214">
    <property type="entry name" value="HAD_sf"/>
</dbReference>
<dbReference type="Proteomes" id="UP000093592">
    <property type="component" value="Unassembled WGS sequence"/>
</dbReference>
<dbReference type="GO" id="GO:0000287">
    <property type="term" value="F:magnesium ion binding"/>
    <property type="evidence" value="ECO:0007669"/>
    <property type="project" value="TreeGrafter"/>
</dbReference>
<dbReference type="SFLD" id="SFLDS00003">
    <property type="entry name" value="Haloacid_Dehalogenase"/>
    <property type="match status" value="1"/>
</dbReference>
<dbReference type="NCBIfam" id="TIGR01484">
    <property type="entry name" value="HAD-SF-IIB"/>
    <property type="match status" value="1"/>
</dbReference>
<dbReference type="CDD" id="cd07516">
    <property type="entry name" value="HAD_Pase"/>
    <property type="match status" value="1"/>
</dbReference>
<dbReference type="RefSeq" id="WP_065015262.1">
    <property type="nucleotide sequence ID" value="NZ_LZKJ01000138.1"/>
</dbReference>
<dbReference type="Gene3D" id="3.40.50.1000">
    <property type="entry name" value="HAD superfamily/HAD-like"/>
    <property type="match status" value="1"/>
</dbReference>
<dbReference type="InterPro" id="IPR036412">
    <property type="entry name" value="HAD-like_sf"/>
</dbReference>
<dbReference type="Gene3D" id="3.30.1240.10">
    <property type="match status" value="1"/>
</dbReference>
<evidence type="ECO:0000313" key="1">
    <source>
        <dbReference type="EMBL" id="OBI44337.1"/>
    </source>
</evidence>
<comment type="caution">
    <text evidence="1">The sequence shown here is derived from an EMBL/GenBank/DDBJ whole genome shotgun (WGS) entry which is preliminary data.</text>
</comment>
<dbReference type="GO" id="GO:0005829">
    <property type="term" value="C:cytosol"/>
    <property type="evidence" value="ECO:0007669"/>
    <property type="project" value="TreeGrafter"/>
</dbReference>
<protein>
    <submittedName>
        <fullName evidence="1">Haloacid dehalogenase</fullName>
    </submittedName>
</protein>
<gene>
    <name evidence="1" type="ORF">A5707_03365</name>
</gene>
<dbReference type="GO" id="GO:0016791">
    <property type="term" value="F:phosphatase activity"/>
    <property type="evidence" value="ECO:0007669"/>
    <property type="project" value="TreeGrafter"/>
</dbReference>
<dbReference type="SUPFAM" id="SSF56784">
    <property type="entry name" value="HAD-like"/>
    <property type="match status" value="1"/>
</dbReference>